<dbReference type="PROSITE" id="PS50043">
    <property type="entry name" value="HTH_LUXR_2"/>
    <property type="match status" value="1"/>
</dbReference>
<dbReference type="AlphaFoldDB" id="A0A7X2PAH6"/>
<gene>
    <name evidence="6" type="ORF">FYJ80_00760</name>
</gene>
<evidence type="ECO:0000259" key="5">
    <source>
        <dbReference type="PROSITE" id="PS50043"/>
    </source>
</evidence>
<keyword evidence="4" id="KW-1133">Transmembrane helix</keyword>
<feature type="transmembrane region" description="Helical" evidence="4">
    <location>
        <begin position="6"/>
        <end position="27"/>
    </location>
</feature>
<dbReference type="PRINTS" id="PR00038">
    <property type="entry name" value="HTHLUXR"/>
</dbReference>
<reference evidence="6 7" key="1">
    <citation type="submission" date="2019-08" db="EMBL/GenBank/DDBJ databases">
        <title>In-depth cultivation of the pig gut microbiome towards novel bacterial diversity and tailored functional studies.</title>
        <authorList>
            <person name="Wylensek D."/>
            <person name="Hitch T.C.A."/>
            <person name="Clavel T."/>
        </authorList>
    </citation>
    <scope>NUCLEOTIDE SEQUENCE [LARGE SCALE GENOMIC DNA]</scope>
    <source>
        <strain evidence="6 7">NM-380-WT-3C1</strain>
    </source>
</reference>
<feature type="transmembrane region" description="Helical" evidence="4">
    <location>
        <begin position="39"/>
        <end position="59"/>
    </location>
</feature>
<dbReference type="SUPFAM" id="SSF46894">
    <property type="entry name" value="C-terminal effector domain of the bipartite response regulators"/>
    <property type="match status" value="1"/>
</dbReference>
<dbReference type="GO" id="GO:0003677">
    <property type="term" value="F:DNA binding"/>
    <property type="evidence" value="ECO:0007669"/>
    <property type="project" value="UniProtKB-KW"/>
</dbReference>
<dbReference type="SMART" id="SM00421">
    <property type="entry name" value="HTH_LUXR"/>
    <property type="match status" value="1"/>
</dbReference>
<evidence type="ECO:0000313" key="6">
    <source>
        <dbReference type="EMBL" id="MSU05319.1"/>
    </source>
</evidence>
<feature type="domain" description="HTH luxR-type" evidence="5">
    <location>
        <begin position="234"/>
        <end position="299"/>
    </location>
</feature>
<dbReference type="InterPro" id="IPR016032">
    <property type="entry name" value="Sig_transdc_resp-reg_C-effctor"/>
</dbReference>
<dbReference type="PANTHER" id="PTHR44688:SF16">
    <property type="entry name" value="DNA-BINDING TRANSCRIPTIONAL ACTIVATOR DEVR_DOSR"/>
    <property type="match status" value="1"/>
</dbReference>
<dbReference type="RefSeq" id="WP_154424219.1">
    <property type="nucleotide sequence ID" value="NZ_VUNN01000001.1"/>
</dbReference>
<dbReference type="Gene3D" id="1.10.10.10">
    <property type="entry name" value="Winged helix-like DNA-binding domain superfamily/Winged helix DNA-binding domain"/>
    <property type="match status" value="1"/>
</dbReference>
<feature type="transmembrane region" description="Helical" evidence="4">
    <location>
        <begin position="79"/>
        <end position="98"/>
    </location>
</feature>
<evidence type="ECO:0000313" key="7">
    <source>
        <dbReference type="Proteomes" id="UP000460549"/>
    </source>
</evidence>
<dbReference type="InterPro" id="IPR000792">
    <property type="entry name" value="Tscrpt_reg_LuxR_C"/>
</dbReference>
<feature type="transmembrane region" description="Helical" evidence="4">
    <location>
        <begin position="195"/>
        <end position="215"/>
    </location>
</feature>
<evidence type="ECO:0000256" key="4">
    <source>
        <dbReference type="SAM" id="Phobius"/>
    </source>
</evidence>
<dbReference type="EMBL" id="VUNN01000001">
    <property type="protein sequence ID" value="MSU05319.1"/>
    <property type="molecule type" value="Genomic_DNA"/>
</dbReference>
<proteinExistence type="predicted"/>
<dbReference type="GO" id="GO:0006355">
    <property type="term" value="P:regulation of DNA-templated transcription"/>
    <property type="evidence" value="ECO:0007669"/>
    <property type="project" value="InterPro"/>
</dbReference>
<feature type="transmembrane region" description="Helical" evidence="4">
    <location>
        <begin position="136"/>
        <end position="155"/>
    </location>
</feature>
<dbReference type="CDD" id="cd06170">
    <property type="entry name" value="LuxR_C_like"/>
    <property type="match status" value="1"/>
</dbReference>
<dbReference type="PROSITE" id="PS00622">
    <property type="entry name" value="HTH_LUXR_1"/>
    <property type="match status" value="1"/>
</dbReference>
<dbReference type="Proteomes" id="UP000460549">
    <property type="component" value="Unassembled WGS sequence"/>
</dbReference>
<accession>A0A7X2PAH6</accession>
<sequence>MTSTSIHLLLTIIALSIVCMDLALAIVYSWFKKVPWTKIYIVFVASLLGCIGMQMLVYWSDISFNGLTSFVLMTIWRSILVADGAFLLTFIPYFTTWIIAHPWRNPYKSIFFSCSAIYLVVGIISIVQPYNMMIDVIEFILGGFVLFFCLFVLLKNYKGIENRWVRLISRTIIIAGLIMIPISLFGIFFKIVRESLSSIIYLCFGIIMLVFLFIANRKHFVEMKSEPEKPSIDDFFEHYHITDREAEIIKLIKQGKTAKEIAADLDISVNTVNNHIANIYSKTEVRSRIDLLNLFQEGW</sequence>
<keyword evidence="1" id="KW-0805">Transcription regulation</keyword>
<feature type="transmembrane region" description="Helical" evidence="4">
    <location>
        <begin position="110"/>
        <end position="130"/>
    </location>
</feature>
<keyword evidence="7" id="KW-1185">Reference proteome</keyword>
<comment type="caution">
    <text evidence="6">The sequence shown here is derived from an EMBL/GenBank/DDBJ whole genome shotgun (WGS) entry which is preliminary data.</text>
</comment>
<evidence type="ECO:0000256" key="1">
    <source>
        <dbReference type="ARBA" id="ARBA00023015"/>
    </source>
</evidence>
<evidence type="ECO:0000256" key="2">
    <source>
        <dbReference type="ARBA" id="ARBA00023125"/>
    </source>
</evidence>
<dbReference type="Pfam" id="PF00196">
    <property type="entry name" value="GerE"/>
    <property type="match status" value="1"/>
</dbReference>
<keyword evidence="3" id="KW-0804">Transcription</keyword>
<feature type="transmembrane region" description="Helical" evidence="4">
    <location>
        <begin position="167"/>
        <end position="189"/>
    </location>
</feature>
<protein>
    <submittedName>
        <fullName evidence="6">Helix-turn-helix transcriptional regulator</fullName>
    </submittedName>
</protein>
<keyword evidence="4" id="KW-0812">Transmembrane</keyword>
<keyword evidence="4" id="KW-0472">Membrane</keyword>
<organism evidence="6 7">
    <name type="scientific">Bullifex porci</name>
    <dbReference type="NCBI Taxonomy" id="2606638"/>
    <lineage>
        <taxon>Bacteria</taxon>
        <taxon>Pseudomonadati</taxon>
        <taxon>Spirochaetota</taxon>
        <taxon>Spirochaetia</taxon>
        <taxon>Spirochaetales</taxon>
        <taxon>Spirochaetaceae</taxon>
        <taxon>Bullifex</taxon>
    </lineage>
</organism>
<evidence type="ECO:0000256" key="3">
    <source>
        <dbReference type="ARBA" id="ARBA00023163"/>
    </source>
</evidence>
<keyword evidence="2" id="KW-0238">DNA-binding</keyword>
<name>A0A7X2PAH6_9SPIO</name>
<dbReference type="InterPro" id="IPR036388">
    <property type="entry name" value="WH-like_DNA-bd_sf"/>
</dbReference>
<dbReference type="PANTHER" id="PTHR44688">
    <property type="entry name" value="DNA-BINDING TRANSCRIPTIONAL ACTIVATOR DEVR_DOSR"/>
    <property type="match status" value="1"/>
</dbReference>